<keyword evidence="3" id="KW-0812">Transmembrane</keyword>
<proteinExistence type="inferred from homology"/>
<dbReference type="RefSeq" id="WP_247244782.1">
    <property type="nucleotide sequence ID" value="NZ_JALJRA010000011.1"/>
</dbReference>
<accession>A0ABV2H8Z4</accession>
<dbReference type="Gene3D" id="1.20.120.1760">
    <property type="match status" value="1"/>
</dbReference>
<feature type="transmembrane region" description="Helical" evidence="3">
    <location>
        <begin position="25"/>
        <end position="47"/>
    </location>
</feature>
<dbReference type="Pfam" id="PF01066">
    <property type="entry name" value="CDP-OH_P_transf"/>
    <property type="match status" value="1"/>
</dbReference>
<dbReference type="InterPro" id="IPR048254">
    <property type="entry name" value="CDP_ALCOHOL_P_TRANSF_CS"/>
</dbReference>
<dbReference type="Proteomes" id="UP001549031">
    <property type="component" value="Unassembled WGS sequence"/>
</dbReference>
<reference evidence="4 5" key="1">
    <citation type="submission" date="2024-06" db="EMBL/GenBank/DDBJ databases">
        <title>Genomic Encyclopedia of Type Strains, Phase IV (KMG-IV): sequencing the most valuable type-strain genomes for metagenomic binning, comparative biology and taxonomic classification.</title>
        <authorList>
            <person name="Goeker M."/>
        </authorList>
    </citation>
    <scope>NUCLEOTIDE SEQUENCE [LARGE SCALE GENOMIC DNA]</scope>
    <source>
        <strain evidence="4 5">DSM 105042</strain>
    </source>
</reference>
<feature type="transmembrane region" description="Helical" evidence="3">
    <location>
        <begin position="120"/>
        <end position="138"/>
    </location>
</feature>
<dbReference type="PROSITE" id="PS00379">
    <property type="entry name" value="CDP_ALCOHOL_P_TRANSF"/>
    <property type="match status" value="1"/>
</dbReference>
<keyword evidence="3" id="KW-0472">Membrane</keyword>
<evidence type="ECO:0000256" key="2">
    <source>
        <dbReference type="RuleBase" id="RU003750"/>
    </source>
</evidence>
<name>A0ABV2H8Z4_9HYPH</name>
<sequence length="269" mass="28007">MAEHLGLSRLNLPRDRPHSDGGAPLALYAQAAIAFLFGATLIAVLVHALETMLGNVGNAIWYALFIYAGISIFAFAKLPTHAHPRYGPANVVTTFRAAATAAIGGLILGSGGFSDPAAEHLHWAVAGCAAVALALDGIDGYLARRSGTSSRFGARFDMETDALLILLLAAGAALLGKAGAWVLLIGLMRYAFIGAQWALTRISGDLPESMRRKAICVSQGVALCAALVPAITPPFAGIILALALLSLLFSFAVDIVYLWRTGGTTSHVA</sequence>
<evidence type="ECO:0000256" key="1">
    <source>
        <dbReference type="ARBA" id="ARBA00022679"/>
    </source>
</evidence>
<gene>
    <name evidence="4" type="ORF">ABID21_003076</name>
</gene>
<feature type="transmembrane region" description="Helical" evidence="3">
    <location>
        <begin position="158"/>
        <end position="175"/>
    </location>
</feature>
<organism evidence="4 5">
    <name type="scientific">Pseudorhizobium tarimense</name>
    <dbReference type="NCBI Taxonomy" id="1079109"/>
    <lineage>
        <taxon>Bacteria</taxon>
        <taxon>Pseudomonadati</taxon>
        <taxon>Pseudomonadota</taxon>
        <taxon>Alphaproteobacteria</taxon>
        <taxon>Hyphomicrobiales</taxon>
        <taxon>Rhizobiaceae</taxon>
        <taxon>Rhizobium/Agrobacterium group</taxon>
        <taxon>Pseudorhizobium</taxon>
    </lineage>
</organism>
<keyword evidence="1 2" id="KW-0808">Transferase</keyword>
<feature type="transmembrane region" description="Helical" evidence="3">
    <location>
        <begin position="59"/>
        <end position="76"/>
    </location>
</feature>
<evidence type="ECO:0000313" key="4">
    <source>
        <dbReference type="EMBL" id="MET3586954.1"/>
    </source>
</evidence>
<comment type="caution">
    <text evidence="4">The sequence shown here is derived from an EMBL/GenBank/DDBJ whole genome shotgun (WGS) entry which is preliminary data.</text>
</comment>
<comment type="similarity">
    <text evidence="2">Belongs to the CDP-alcohol phosphatidyltransferase class-I family.</text>
</comment>
<feature type="transmembrane region" description="Helical" evidence="3">
    <location>
        <begin position="88"/>
        <end position="108"/>
    </location>
</feature>
<keyword evidence="5" id="KW-1185">Reference proteome</keyword>
<dbReference type="EMBL" id="JBEPLJ010000011">
    <property type="protein sequence ID" value="MET3586954.1"/>
    <property type="molecule type" value="Genomic_DNA"/>
</dbReference>
<feature type="transmembrane region" description="Helical" evidence="3">
    <location>
        <begin position="214"/>
        <end position="232"/>
    </location>
</feature>
<feature type="transmembrane region" description="Helical" evidence="3">
    <location>
        <begin position="238"/>
        <end position="259"/>
    </location>
</feature>
<protein>
    <submittedName>
        <fullName evidence="4">Phosphatidylglycerophosphate synthase</fullName>
    </submittedName>
</protein>
<dbReference type="InterPro" id="IPR000462">
    <property type="entry name" value="CDP-OH_P_trans"/>
</dbReference>
<keyword evidence="3" id="KW-1133">Transmembrane helix</keyword>
<evidence type="ECO:0000256" key="3">
    <source>
        <dbReference type="SAM" id="Phobius"/>
    </source>
</evidence>
<evidence type="ECO:0000313" key="5">
    <source>
        <dbReference type="Proteomes" id="UP001549031"/>
    </source>
</evidence>
<dbReference type="InterPro" id="IPR043130">
    <property type="entry name" value="CDP-OH_PTrfase_TM_dom"/>
</dbReference>